<sequence length="92" mass="10404">MKINDKVVVHARSGKVKTGEREVQISKNASRYEPVYSDVGGSASGSWSIPAGQGDVRVEITFRYEADVLFTWVVQYFMIRVKFGSMTRFCFT</sequence>
<accession>A0A376W7W7</accession>
<proteinExistence type="predicted"/>
<evidence type="ECO:0000313" key="1">
    <source>
        <dbReference type="EMBL" id="STJ19134.1"/>
    </source>
</evidence>
<evidence type="ECO:0000313" key="2">
    <source>
        <dbReference type="Proteomes" id="UP000254716"/>
    </source>
</evidence>
<name>A0A376W7W7_ECOLX</name>
<reference evidence="1 2" key="1">
    <citation type="submission" date="2018-06" db="EMBL/GenBank/DDBJ databases">
        <authorList>
            <consortium name="Pathogen Informatics"/>
            <person name="Doyle S."/>
        </authorList>
    </citation>
    <scope>NUCLEOTIDE SEQUENCE [LARGE SCALE GENOMIC DNA]</scope>
    <source>
        <strain evidence="1 2">NCTC9081</strain>
    </source>
</reference>
<dbReference type="AlphaFoldDB" id="A0A376W7W7"/>
<protein>
    <submittedName>
        <fullName evidence="1">Host specificity protein J from prophage</fullName>
    </submittedName>
</protein>
<gene>
    <name evidence="1" type="primary">J_5</name>
    <name evidence="1" type="ORF">NCTC9081_04646</name>
</gene>
<dbReference type="EMBL" id="UGCV01000008">
    <property type="protein sequence ID" value="STJ19134.1"/>
    <property type="molecule type" value="Genomic_DNA"/>
</dbReference>
<organism evidence="1 2">
    <name type="scientific">Escherichia coli</name>
    <dbReference type="NCBI Taxonomy" id="562"/>
    <lineage>
        <taxon>Bacteria</taxon>
        <taxon>Pseudomonadati</taxon>
        <taxon>Pseudomonadota</taxon>
        <taxon>Gammaproteobacteria</taxon>
        <taxon>Enterobacterales</taxon>
        <taxon>Enterobacteriaceae</taxon>
        <taxon>Escherichia</taxon>
    </lineage>
</organism>
<dbReference type="Proteomes" id="UP000254716">
    <property type="component" value="Unassembled WGS sequence"/>
</dbReference>